<dbReference type="RefSeq" id="WP_330974444.1">
    <property type="nucleotide sequence ID" value="NZ_JAZGLY010000003.1"/>
</dbReference>
<name>A0ABU7RGA7_9BACT</name>
<dbReference type="Pfam" id="PF14125">
    <property type="entry name" value="DUF4292"/>
    <property type="match status" value="1"/>
</dbReference>
<feature type="signal peptide" evidence="1">
    <location>
        <begin position="1"/>
        <end position="22"/>
    </location>
</feature>
<reference evidence="2 3" key="1">
    <citation type="submission" date="2024-01" db="EMBL/GenBank/DDBJ databases">
        <title>Niabella digestum sp. nov., isolated from waste digestion system.</title>
        <authorList>
            <person name="Zhang L."/>
        </authorList>
    </citation>
    <scope>NUCLEOTIDE SEQUENCE [LARGE SCALE GENOMIC DNA]</scope>
    <source>
        <strain evidence="2 3">A18</strain>
    </source>
</reference>
<sequence>MKKLLLIGVVALLASCKAGKKAASTIPAKNIDTAAMKAESPEVILSNLNHIDFKTFSGRVDVDFDDGKNARSVNVKLVMKKDEVIWMSAGLMGFEGVRGIITQDSVKIINKLQKEYIATSLNYIQEQIGLPVDFATIQDLLIGNAVFVNKDNASVSTEGEKYVITTQGAQFKNLLTVLMPGYLPTETKLTDVEASKKRSATIIYDRYKNVADRNFSTLRNMQVRYKNNVTLKLDFKSYTFDGEVSTPFSVPSGYKTKQ</sequence>
<feature type="chain" id="PRO_5046709213" evidence="1">
    <location>
        <begin position="23"/>
        <end position="258"/>
    </location>
</feature>
<evidence type="ECO:0000313" key="2">
    <source>
        <dbReference type="EMBL" id="MEE6187035.1"/>
    </source>
</evidence>
<gene>
    <name evidence="2" type="ORF">V2H41_07100</name>
</gene>
<keyword evidence="1" id="KW-0732">Signal</keyword>
<evidence type="ECO:0000256" key="1">
    <source>
        <dbReference type="SAM" id="SignalP"/>
    </source>
</evidence>
<dbReference type="Proteomes" id="UP001357452">
    <property type="component" value="Unassembled WGS sequence"/>
</dbReference>
<dbReference type="PROSITE" id="PS51257">
    <property type="entry name" value="PROKAR_LIPOPROTEIN"/>
    <property type="match status" value="1"/>
</dbReference>
<organism evidence="2 3">
    <name type="scientific">Niabella digestorum</name>
    <dbReference type="NCBI Taxonomy" id="3117701"/>
    <lineage>
        <taxon>Bacteria</taxon>
        <taxon>Pseudomonadati</taxon>
        <taxon>Bacteroidota</taxon>
        <taxon>Chitinophagia</taxon>
        <taxon>Chitinophagales</taxon>
        <taxon>Chitinophagaceae</taxon>
        <taxon>Niabella</taxon>
    </lineage>
</organism>
<proteinExistence type="predicted"/>
<keyword evidence="3" id="KW-1185">Reference proteome</keyword>
<dbReference type="EMBL" id="JAZGLY010000003">
    <property type="protein sequence ID" value="MEE6187035.1"/>
    <property type="molecule type" value="Genomic_DNA"/>
</dbReference>
<comment type="caution">
    <text evidence="2">The sequence shown here is derived from an EMBL/GenBank/DDBJ whole genome shotgun (WGS) entry which is preliminary data.</text>
</comment>
<dbReference type="InterPro" id="IPR025634">
    <property type="entry name" value="DUF4292"/>
</dbReference>
<protein>
    <submittedName>
        <fullName evidence="2">DUF4292 domain-containing protein</fullName>
    </submittedName>
</protein>
<evidence type="ECO:0000313" key="3">
    <source>
        <dbReference type="Proteomes" id="UP001357452"/>
    </source>
</evidence>
<accession>A0ABU7RGA7</accession>